<feature type="domain" description="Knr4/Smi1-like" evidence="1">
    <location>
        <begin position="24"/>
        <end position="143"/>
    </location>
</feature>
<evidence type="ECO:0000259" key="1">
    <source>
        <dbReference type="SMART" id="SM00860"/>
    </source>
</evidence>
<dbReference type="Proteomes" id="UP001595998">
    <property type="component" value="Unassembled WGS sequence"/>
</dbReference>
<dbReference type="Pfam" id="PF09346">
    <property type="entry name" value="SMI1_KNR4"/>
    <property type="match status" value="1"/>
</dbReference>
<proteinExistence type="predicted"/>
<dbReference type="Gene3D" id="3.40.1580.10">
    <property type="entry name" value="SMI1/KNR4-like"/>
    <property type="match status" value="1"/>
</dbReference>
<keyword evidence="3" id="KW-1185">Reference proteome</keyword>
<dbReference type="RefSeq" id="WP_380035499.1">
    <property type="nucleotide sequence ID" value="NZ_JBHSEH010000004.1"/>
</dbReference>
<dbReference type="EMBL" id="JBHSEH010000004">
    <property type="protein sequence ID" value="MFC4424861.1"/>
    <property type="molecule type" value="Genomic_DNA"/>
</dbReference>
<dbReference type="InterPro" id="IPR037883">
    <property type="entry name" value="Knr4/Smi1-like_sf"/>
</dbReference>
<dbReference type="InterPro" id="IPR018958">
    <property type="entry name" value="Knr4/Smi1-like_dom"/>
</dbReference>
<evidence type="ECO:0000313" key="3">
    <source>
        <dbReference type="Proteomes" id="UP001595998"/>
    </source>
</evidence>
<gene>
    <name evidence="2" type="ORF">ACFOZ9_01465</name>
</gene>
<organism evidence="2 3">
    <name type="scientific">Deinococcus navajonensis</name>
    <dbReference type="NCBI Taxonomy" id="309884"/>
    <lineage>
        <taxon>Bacteria</taxon>
        <taxon>Thermotogati</taxon>
        <taxon>Deinococcota</taxon>
        <taxon>Deinococci</taxon>
        <taxon>Deinococcales</taxon>
        <taxon>Deinococcaceae</taxon>
        <taxon>Deinococcus</taxon>
    </lineage>
</organism>
<dbReference type="SUPFAM" id="SSF160631">
    <property type="entry name" value="SMI1/KNR4-like"/>
    <property type="match status" value="1"/>
</dbReference>
<accession>A0ABV8XH00</accession>
<dbReference type="SMART" id="SM00860">
    <property type="entry name" value="SMI1_KNR4"/>
    <property type="match status" value="1"/>
</dbReference>
<protein>
    <submittedName>
        <fullName evidence="2">SMI1/KNR4 family protein</fullName>
    </submittedName>
</protein>
<evidence type="ECO:0000313" key="2">
    <source>
        <dbReference type="EMBL" id="MFC4424861.1"/>
    </source>
</evidence>
<name>A0ABV8XH00_9DEIO</name>
<reference evidence="3" key="1">
    <citation type="journal article" date="2019" name="Int. J. Syst. Evol. Microbiol.">
        <title>The Global Catalogue of Microorganisms (GCM) 10K type strain sequencing project: providing services to taxonomists for standard genome sequencing and annotation.</title>
        <authorList>
            <consortium name="The Broad Institute Genomics Platform"/>
            <consortium name="The Broad Institute Genome Sequencing Center for Infectious Disease"/>
            <person name="Wu L."/>
            <person name="Ma J."/>
        </authorList>
    </citation>
    <scope>NUCLEOTIDE SEQUENCE [LARGE SCALE GENOMIC DNA]</scope>
    <source>
        <strain evidence="3">CCUG 56029</strain>
    </source>
</reference>
<sequence length="153" mass="17854">MKSIEQSIQLMMNSDAGQYIKLQGCSEDELAELARAQHVAKLPETYVEFMRRVGKTKDFVSIGSDWAYPEVCTLKTSMIQILNEEWPDYEIDESIYVFHSHQGYQFAFFFGKDLSDNPPVYYYRFDQKSIELIYQSFLEWLETTLSGRISGVI</sequence>
<comment type="caution">
    <text evidence="2">The sequence shown here is derived from an EMBL/GenBank/DDBJ whole genome shotgun (WGS) entry which is preliminary data.</text>
</comment>